<evidence type="ECO:0000313" key="1">
    <source>
        <dbReference type="EMBL" id="MBX64901.1"/>
    </source>
</evidence>
<reference evidence="1" key="1">
    <citation type="submission" date="2018-02" db="EMBL/GenBank/DDBJ databases">
        <title>Rhizophora mucronata_Transcriptome.</title>
        <authorList>
            <person name="Meera S.P."/>
            <person name="Sreeshan A."/>
            <person name="Augustine A."/>
        </authorList>
    </citation>
    <scope>NUCLEOTIDE SEQUENCE</scope>
    <source>
        <tissue evidence="1">Leaf</tissue>
    </source>
</reference>
<dbReference type="AlphaFoldDB" id="A0A2P2QD49"/>
<dbReference type="EMBL" id="GGEC01084417">
    <property type="protein sequence ID" value="MBX64901.1"/>
    <property type="molecule type" value="Transcribed_RNA"/>
</dbReference>
<name>A0A2P2QD49_RHIMU</name>
<organism evidence="1">
    <name type="scientific">Rhizophora mucronata</name>
    <name type="common">Asiatic mangrove</name>
    <dbReference type="NCBI Taxonomy" id="61149"/>
    <lineage>
        <taxon>Eukaryota</taxon>
        <taxon>Viridiplantae</taxon>
        <taxon>Streptophyta</taxon>
        <taxon>Embryophyta</taxon>
        <taxon>Tracheophyta</taxon>
        <taxon>Spermatophyta</taxon>
        <taxon>Magnoliopsida</taxon>
        <taxon>eudicotyledons</taxon>
        <taxon>Gunneridae</taxon>
        <taxon>Pentapetalae</taxon>
        <taxon>rosids</taxon>
        <taxon>fabids</taxon>
        <taxon>Malpighiales</taxon>
        <taxon>Rhizophoraceae</taxon>
        <taxon>Rhizophora</taxon>
    </lineage>
</organism>
<accession>A0A2P2QD49</accession>
<protein>
    <submittedName>
        <fullName evidence="1">Uncharacterized protein</fullName>
    </submittedName>
</protein>
<sequence length="22" mass="2469">MMVSLQRDAAFVTLSFLILSIL</sequence>
<proteinExistence type="predicted"/>